<evidence type="ECO:0000313" key="2">
    <source>
        <dbReference type="EMBL" id="MBC1935201.1"/>
    </source>
</evidence>
<dbReference type="AlphaFoldDB" id="A0A7X1CNS1"/>
<sequence length="50" mass="5943">MKNGKRPTKRECEQIKVDGLNPANWLIFKNFHDELHIVHRENGTKRVICK</sequence>
<dbReference type="EMBL" id="JAARWN010000001">
    <property type="protein sequence ID" value="MBC1935201.1"/>
    <property type="molecule type" value="Genomic_DNA"/>
</dbReference>
<protein>
    <recommendedName>
        <fullName evidence="1">DUF6906 domain-containing protein</fullName>
    </recommendedName>
</protein>
<comment type="caution">
    <text evidence="2">The sequence shown here is derived from an EMBL/GenBank/DDBJ whole genome shotgun (WGS) entry which is preliminary data.</text>
</comment>
<proteinExistence type="predicted"/>
<evidence type="ECO:0000259" key="1">
    <source>
        <dbReference type="Pfam" id="PF21847"/>
    </source>
</evidence>
<accession>A0A7X1CNS1</accession>
<organism evidence="2 3">
    <name type="scientific">Listeria grandensis</name>
    <dbReference type="NCBI Taxonomy" id="1494963"/>
    <lineage>
        <taxon>Bacteria</taxon>
        <taxon>Bacillati</taxon>
        <taxon>Bacillota</taxon>
        <taxon>Bacilli</taxon>
        <taxon>Bacillales</taxon>
        <taxon>Listeriaceae</taxon>
        <taxon>Listeria</taxon>
    </lineage>
</organism>
<name>A0A7X1CNS1_9LIST</name>
<dbReference type="RefSeq" id="WP_185525382.1">
    <property type="nucleotide sequence ID" value="NZ_JAARWN010000001.1"/>
</dbReference>
<dbReference type="Proteomes" id="UP000535908">
    <property type="component" value="Unassembled WGS sequence"/>
</dbReference>
<reference evidence="2 3" key="1">
    <citation type="submission" date="2020-03" db="EMBL/GenBank/DDBJ databases">
        <title>Soil Listeria distribution.</title>
        <authorList>
            <person name="Liao J."/>
            <person name="Wiedmann M."/>
        </authorList>
    </citation>
    <scope>NUCLEOTIDE SEQUENCE [LARGE SCALE GENOMIC DNA]</scope>
    <source>
        <strain evidence="2 3">FSL L7-0741</strain>
    </source>
</reference>
<feature type="domain" description="DUF6906" evidence="1">
    <location>
        <begin position="1"/>
        <end position="49"/>
    </location>
</feature>
<gene>
    <name evidence="2" type="ORF">HCA69_02410</name>
</gene>
<dbReference type="InterPro" id="IPR054201">
    <property type="entry name" value="DUF6906"/>
</dbReference>
<evidence type="ECO:0000313" key="3">
    <source>
        <dbReference type="Proteomes" id="UP000535908"/>
    </source>
</evidence>
<dbReference type="Pfam" id="PF21847">
    <property type="entry name" value="DUF6906"/>
    <property type="match status" value="1"/>
</dbReference>